<dbReference type="CDD" id="cd19166">
    <property type="entry name" value="HemeO-bac"/>
    <property type="match status" value="1"/>
</dbReference>
<gene>
    <name evidence="1" type="ORF">AACH00_15770</name>
</gene>
<evidence type="ECO:0000313" key="1">
    <source>
        <dbReference type="EMBL" id="MEK8047819.1"/>
    </source>
</evidence>
<dbReference type="RefSeq" id="WP_341400125.1">
    <property type="nucleotide sequence ID" value="NZ_JBBUTI010000011.1"/>
</dbReference>
<accession>A0ABU9C7E7</accession>
<dbReference type="SUPFAM" id="SSF48613">
    <property type="entry name" value="Heme oxygenase-like"/>
    <property type="match status" value="1"/>
</dbReference>
<comment type="caution">
    <text evidence="1">The sequence shown here is derived from an EMBL/GenBank/DDBJ whole genome shotgun (WGS) entry which is preliminary data.</text>
</comment>
<sequence length="212" mass="23258">MTHGSLLQPSPVKGASQFRGHALQVLRLATVPFHTQLDAHAAMRRLQEPDCSAADLKLALLSLQRPVQLIEQALDAHGCDLSQALGVPTQPWSDWLREDLHQLASVEVSPVPELSMRPAGLATGMIDCLGLQYVMMGSTFGATFLADQLARSGDERVTASRYFQHVGSLRIHFQGWSHTLNGLLYSQQELDCMAQAACRAFSLFIDALPERP</sequence>
<dbReference type="Proteomes" id="UP001379945">
    <property type="component" value="Unassembled WGS sequence"/>
</dbReference>
<dbReference type="InterPro" id="IPR016084">
    <property type="entry name" value="Haem_Oase-like_multi-hlx"/>
</dbReference>
<dbReference type="EMBL" id="JBBUTI010000011">
    <property type="protein sequence ID" value="MEK8047819.1"/>
    <property type="molecule type" value="Genomic_DNA"/>
</dbReference>
<protein>
    <submittedName>
        <fullName evidence="1">Biliverdin-producing heme oxygenase</fullName>
    </submittedName>
</protein>
<proteinExistence type="predicted"/>
<reference evidence="1 2" key="1">
    <citation type="submission" date="2024-04" db="EMBL/GenBank/DDBJ databases">
        <title>Novel species of the genus Ideonella isolated from streams.</title>
        <authorList>
            <person name="Lu H."/>
        </authorList>
    </citation>
    <scope>NUCLEOTIDE SEQUENCE [LARGE SCALE GENOMIC DNA]</scope>
    <source>
        <strain evidence="1 2">LYT19W</strain>
    </source>
</reference>
<keyword evidence="2" id="KW-1185">Reference proteome</keyword>
<dbReference type="Gene3D" id="1.20.910.10">
    <property type="entry name" value="Heme oxygenase-like"/>
    <property type="match status" value="1"/>
</dbReference>
<name>A0ABU9C7E7_9BURK</name>
<evidence type="ECO:0000313" key="2">
    <source>
        <dbReference type="Proteomes" id="UP001379945"/>
    </source>
</evidence>
<organism evidence="1 2">
    <name type="scientific">Ideonella margarita</name>
    <dbReference type="NCBI Taxonomy" id="2984191"/>
    <lineage>
        <taxon>Bacteria</taxon>
        <taxon>Pseudomonadati</taxon>
        <taxon>Pseudomonadota</taxon>
        <taxon>Betaproteobacteria</taxon>
        <taxon>Burkholderiales</taxon>
        <taxon>Sphaerotilaceae</taxon>
        <taxon>Ideonella</taxon>
    </lineage>
</organism>